<dbReference type="OrthoDB" id="9757976at2"/>
<evidence type="ECO:0000313" key="1">
    <source>
        <dbReference type="EMBL" id="THD06859.1"/>
    </source>
</evidence>
<evidence type="ECO:0000313" key="2">
    <source>
        <dbReference type="Proteomes" id="UP000306317"/>
    </source>
</evidence>
<sequence length="230" mass="25745">MQQLRCYGDDRNNGFCVHCGGPSETIDHVPSKVLLDEPYPENLMAAPACRECNNGLSLEEEYLACLLECVIAGDIAPEKLHRAKIGRILRANSSLLTRLQRARTDGAEGPVWAAENDRVSRVILKLARCHAAFELNEPQLHEPSRLGFKPLSLMTEKERTAFESDDDAFDVWPEVGSRAMQRLLVAGTDTFTEGWLAVQEGNYRFHTSQANGLTVKIVLREYLGCEVVWD</sequence>
<proteinExistence type="predicted"/>
<comment type="caution">
    <text evidence="1">The sequence shown here is derived from an EMBL/GenBank/DDBJ whole genome shotgun (WGS) entry which is preliminary data.</text>
</comment>
<dbReference type="EMBL" id="MWIO01000030">
    <property type="protein sequence ID" value="THD06859.1"/>
    <property type="molecule type" value="Genomic_DNA"/>
</dbReference>
<gene>
    <name evidence="1" type="ORF">B1991_11015</name>
</gene>
<name>A0A4S3KEJ4_9GAMM</name>
<keyword evidence="2" id="KW-1185">Reference proteome</keyword>
<dbReference type="AlphaFoldDB" id="A0A4S3KEJ4"/>
<dbReference type="Proteomes" id="UP000306317">
    <property type="component" value="Unassembled WGS sequence"/>
</dbReference>
<dbReference type="RefSeq" id="WP_136258762.1">
    <property type="nucleotide sequence ID" value="NZ_MWIO01000030.1"/>
</dbReference>
<organism evidence="1 2">
    <name type="scientific">Rhodanobacter lindaniclasticus</name>
    <dbReference type="NCBI Taxonomy" id="75310"/>
    <lineage>
        <taxon>Bacteria</taxon>
        <taxon>Pseudomonadati</taxon>
        <taxon>Pseudomonadota</taxon>
        <taxon>Gammaproteobacteria</taxon>
        <taxon>Lysobacterales</taxon>
        <taxon>Rhodanobacteraceae</taxon>
        <taxon>Rhodanobacter</taxon>
    </lineage>
</organism>
<reference evidence="1 2" key="1">
    <citation type="submission" date="2017-02" db="EMBL/GenBank/DDBJ databases">
        <title>Whole genome sequencing of Rhodanobacter lindaniclasticus DSM 17932.</title>
        <authorList>
            <person name="Kumar S."/>
            <person name="Patil P."/>
            <person name="Patil P.B."/>
        </authorList>
    </citation>
    <scope>NUCLEOTIDE SEQUENCE [LARGE SCALE GENOMIC DNA]</scope>
    <source>
        <strain evidence="1 2">DSM 17932</strain>
    </source>
</reference>
<protein>
    <recommendedName>
        <fullName evidence="3">HNH endonuclease</fullName>
    </recommendedName>
</protein>
<accession>A0A4S3KEJ4</accession>
<evidence type="ECO:0008006" key="3">
    <source>
        <dbReference type="Google" id="ProtNLM"/>
    </source>
</evidence>